<feature type="domain" description="DUF3108" evidence="2">
    <location>
        <begin position="131"/>
        <end position="180"/>
    </location>
</feature>
<gene>
    <name evidence="3" type="ORF">R5W23_000130</name>
</gene>
<keyword evidence="1" id="KW-0732">Signal</keyword>
<evidence type="ECO:0000313" key="3">
    <source>
        <dbReference type="EMBL" id="MDY3557603.1"/>
    </source>
</evidence>
<evidence type="ECO:0000259" key="2">
    <source>
        <dbReference type="Pfam" id="PF21347"/>
    </source>
</evidence>
<sequence length="197" mass="21450">MRWTPLVVLCLALSVASAAPVPKHLMPKDEGFWPTAVGTKWEYEQPEFAFTEEITKADPIKSGVRLTVRVRSKGEWDATYEVGPGGVFARTDGPFVIEKQMIRLPVKVGDSWAFAYPIQKGLKCDGGTVTVSGSEEVKVPAGTFMATKVVSTVTEVGGQPIPKPTTYTDWYAKGVGLIRRDWDGGGRVLKSFTPGTK</sequence>
<reference evidence="4" key="1">
    <citation type="journal article" date="2023" name="Mar. Drugs">
        <title>Gemmata algarum, a Novel Planctomycete Isolated from an Algal Mat, Displays Antimicrobial Activity.</title>
        <authorList>
            <person name="Kumar G."/>
            <person name="Kallscheuer N."/>
            <person name="Kashif M."/>
            <person name="Ahamad S."/>
            <person name="Jagadeeshwari U."/>
            <person name="Pannikurungottu S."/>
            <person name="Haufschild T."/>
            <person name="Kabuu M."/>
            <person name="Sasikala C."/>
            <person name="Jogler C."/>
            <person name="Ramana C."/>
        </authorList>
    </citation>
    <scope>NUCLEOTIDE SEQUENCE [LARGE SCALE GENOMIC DNA]</scope>
    <source>
        <strain evidence="4">JC673</strain>
    </source>
</reference>
<name>A0ABU5ERJ3_9BACT</name>
<feature type="signal peptide" evidence="1">
    <location>
        <begin position="1"/>
        <end position="18"/>
    </location>
</feature>
<comment type="caution">
    <text evidence="3">The sequence shown here is derived from an EMBL/GenBank/DDBJ whole genome shotgun (WGS) entry which is preliminary data.</text>
</comment>
<dbReference type="Pfam" id="PF21347">
    <property type="entry name" value="DUF3108_like"/>
    <property type="match status" value="1"/>
</dbReference>
<organism evidence="3 4">
    <name type="scientific">Gemmata algarum</name>
    <dbReference type="NCBI Taxonomy" id="2975278"/>
    <lineage>
        <taxon>Bacteria</taxon>
        <taxon>Pseudomonadati</taxon>
        <taxon>Planctomycetota</taxon>
        <taxon>Planctomycetia</taxon>
        <taxon>Gemmatales</taxon>
        <taxon>Gemmataceae</taxon>
        <taxon>Gemmata</taxon>
    </lineage>
</organism>
<dbReference type="Gene3D" id="2.40.360.20">
    <property type="match status" value="1"/>
</dbReference>
<evidence type="ECO:0000256" key="1">
    <source>
        <dbReference type="SAM" id="SignalP"/>
    </source>
</evidence>
<dbReference type="RefSeq" id="WP_320684656.1">
    <property type="nucleotide sequence ID" value="NZ_JAXBLV010000001.1"/>
</dbReference>
<dbReference type="EMBL" id="JAXBLV010000001">
    <property type="protein sequence ID" value="MDY3557603.1"/>
    <property type="molecule type" value="Genomic_DNA"/>
</dbReference>
<proteinExistence type="predicted"/>
<accession>A0ABU5ERJ3</accession>
<keyword evidence="4" id="KW-1185">Reference proteome</keyword>
<feature type="chain" id="PRO_5046668597" description="DUF3108 domain-containing protein" evidence="1">
    <location>
        <begin position="19"/>
        <end position="197"/>
    </location>
</feature>
<protein>
    <recommendedName>
        <fullName evidence="2">DUF3108 domain-containing protein</fullName>
    </recommendedName>
</protein>
<dbReference type="InterPro" id="IPR049279">
    <property type="entry name" value="DUF3108-like"/>
</dbReference>
<dbReference type="Proteomes" id="UP001272242">
    <property type="component" value="Unassembled WGS sequence"/>
</dbReference>
<evidence type="ECO:0000313" key="4">
    <source>
        <dbReference type="Proteomes" id="UP001272242"/>
    </source>
</evidence>